<proteinExistence type="predicted"/>
<sequence length="293" mass="32327">MKKECKGKKSEDSDVLNGNNGLNCVDLVNDGTFDDKTGETEKKLSTGSNLSSNSIGSFDLLEAGAAPSPTTEDHPESETKDQNVNYEGDVASVPEFNEGLEIPKKTQADVPENDEQSKTSADVGELPSKSDAEKTETTLATSENNEGAPEAFSSYVLPKEKEAPKTGSPKSPRIIVCHPDDSGQNKRKSSEIDENAAKIPHVPHVLEKDQKEKSAVESDEIVMLQRNSYFDHRLSAQINILMDEKIKKAQRSTFRRRAISETRSEDFLQDLTDSEAAILRFLAENNRNVERQL</sequence>
<protein>
    <submittedName>
        <fullName evidence="2">Uncharacterized protein</fullName>
    </submittedName>
</protein>
<organism evidence="1 2">
    <name type="scientific">Panagrolaimus sp. JU765</name>
    <dbReference type="NCBI Taxonomy" id="591449"/>
    <lineage>
        <taxon>Eukaryota</taxon>
        <taxon>Metazoa</taxon>
        <taxon>Ecdysozoa</taxon>
        <taxon>Nematoda</taxon>
        <taxon>Chromadorea</taxon>
        <taxon>Rhabditida</taxon>
        <taxon>Tylenchina</taxon>
        <taxon>Panagrolaimomorpha</taxon>
        <taxon>Panagrolaimoidea</taxon>
        <taxon>Panagrolaimidae</taxon>
        <taxon>Panagrolaimus</taxon>
    </lineage>
</organism>
<dbReference type="WBParaSite" id="JU765_v2.g2315.t1">
    <property type="protein sequence ID" value="JU765_v2.g2315.t1"/>
    <property type="gene ID" value="JU765_v2.g2315"/>
</dbReference>
<name>A0AC34R0C3_9BILA</name>
<reference evidence="2" key="1">
    <citation type="submission" date="2022-11" db="UniProtKB">
        <authorList>
            <consortium name="WormBaseParasite"/>
        </authorList>
    </citation>
    <scope>IDENTIFICATION</scope>
</reference>
<evidence type="ECO:0000313" key="1">
    <source>
        <dbReference type="Proteomes" id="UP000887576"/>
    </source>
</evidence>
<evidence type="ECO:0000313" key="2">
    <source>
        <dbReference type="WBParaSite" id="JU765_v2.g2315.t1"/>
    </source>
</evidence>
<dbReference type="Proteomes" id="UP000887576">
    <property type="component" value="Unplaced"/>
</dbReference>
<accession>A0AC34R0C3</accession>